<comment type="cofactor">
    <cofactor evidence="14">
        <name>Mg(2+)</name>
        <dbReference type="ChEBI" id="CHEBI:18420"/>
    </cofactor>
    <text evidence="14">Binds 1 Mg(2+) ion.</text>
</comment>
<dbReference type="GO" id="GO:0005886">
    <property type="term" value="C:plasma membrane"/>
    <property type="evidence" value="ECO:0007669"/>
    <property type="project" value="UniProtKB-SubCell"/>
</dbReference>
<feature type="binding site" evidence="14">
    <location>
        <position position="356"/>
    </location>
    <ligand>
        <name>Mg(2+)</name>
        <dbReference type="ChEBI" id="CHEBI:18420"/>
    </ligand>
</feature>
<dbReference type="SUPFAM" id="SSF53649">
    <property type="entry name" value="Alkaline phosphatase-like"/>
    <property type="match status" value="1"/>
</dbReference>
<keyword evidence="11" id="KW-0325">Glycoprotein</keyword>
<feature type="region of interest" description="Disordered" evidence="17">
    <location>
        <begin position="38"/>
        <end position="58"/>
    </location>
</feature>
<feature type="binding site" evidence="14">
    <location>
        <position position="481"/>
    </location>
    <ligand>
        <name>Zn(2+)</name>
        <dbReference type="ChEBI" id="CHEBI:29105"/>
        <label>2</label>
    </ligand>
</feature>
<feature type="binding site" evidence="14">
    <location>
        <position position="94"/>
    </location>
    <ligand>
        <name>Mg(2+)</name>
        <dbReference type="ChEBI" id="CHEBI:18420"/>
    </ligand>
</feature>
<evidence type="ECO:0000256" key="14">
    <source>
        <dbReference type="PIRSR" id="PIRSR601952-2"/>
    </source>
</evidence>
<proteinExistence type="inferred from homology"/>
<evidence type="ECO:0000256" key="10">
    <source>
        <dbReference type="ARBA" id="ARBA00023136"/>
    </source>
</evidence>
<keyword evidence="18" id="KW-0732">Signal</keyword>
<comment type="subcellular location">
    <subcellularLocation>
        <location evidence="1">Cell membrane</location>
        <topology evidence="1">Lipid-anchor</topology>
        <topology evidence="1">GPI-anchor</topology>
    </subcellularLocation>
</comment>
<feature type="binding site" evidence="14">
    <location>
        <position position="94"/>
    </location>
    <ligand>
        <name>Zn(2+)</name>
        <dbReference type="ChEBI" id="CHEBI:29105"/>
        <label>2</label>
    </ligand>
</feature>
<comment type="cofactor">
    <cofactor evidence="14">
        <name>Zn(2+)</name>
        <dbReference type="ChEBI" id="CHEBI:29105"/>
    </cofactor>
    <text evidence="14">Binds 2 Zn(2+) ions.</text>
</comment>
<evidence type="ECO:0000256" key="1">
    <source>
        <dbReference type="ARBA" id="ARBA00004609"/>
    </source>
</evidence>
<dbReference type="STRING" id="7232.A0A484BU96"/>
<comment type="similarity">
    <text evidence="2 15">Belongs to the alkaline phosphatase family.</text>
</comment>
<dbReference type="Proteomes" id="UP000295192">
    <property type="component" value="Unassembled WGS sequence"/>
</dbReference>
<dbReference type="OrthoDB" id="5818554at2759"/>
<protein>
    <recommendedName>
        <fullName evidence="3 16">Alkaline phosphatase</fullName>
        <ecNumber evidence="3 16">3.1.3.1</ecNumber>
    </recommendedName>
</protein>
<organism evidence="19 20">
    <name type="scientific">Drosophila navojoa</name>
    <name type="common">Fruit fly</name>
    <dbReference type="NCBI Taxonomy" id="7232"/>
    <lineage>
        <taxon>Eukaryota</taxon>
        <taxon>Metazoa</taxon>
        <taxon>Ecdysozoa</taxon>
        <taxon>Arthropoda</taxon>
        <taxon>Hexapoda</taxon>
        <taxon>Insecta</taxon>
        <taxon>Pterygota</taxon>
        <taxon>Neoptera</taxon>
        <taxon>Endopterygota</taxon>
        <taxon>Diptera</taxon>
        <taxon>Brachycera</taxon>
        <taxon>Muscomorpha</taxon>
        <taxon>Ephydroidea</taxon>
        <taxon>Drosophilidae</taxon>
        <taxon>Drosophila</taxon>
    </lineage>
</organism>
<reference evidence="19 20" key="1">
    <citation type="journal article" date="2019" name="J. Hered.">
        <title>An Improved Genome Assembly for Drosophila navojoa, the Basal Species in the mojavensis Cluster.</title>
        <authorList>
            <person name="Vanderlinde T."/>
            <person name="Dupim E.G."/>
            <person name="Nazario-Yepiz N.O."/>
            <person name="Carvalho A.B."/>
        </authorList>
    </citation>
    <scope>NUCLEOTIDE SEQUENCE [LARGE SCALE GENOMIC DNA]</scope>
    <source>
        <strain evidence="19">Navoj_Jal97</strain>
        <tissue evidence="19">Whole organism</tissue>
    </source>
</reference>
<dbReference type="PANTHER" id="PTHR11596:SF85">
    <property type="entry name" value="ALKALINE PHOSPHATASE-RELATED"/>
    <property type="match status" value="1"/>
</dbReference>
<evidence type="ECO:0000313" key="20">
    <source>
        <dbReference type="Proteomes" id="UP000295192"/>
    </source>
</evidence>
<feature type="signal peptide" evidence="18">
    <location>
        <begin position="1"/>
        <end position="20"/>
    </location>
</feature>
<evidence type="ECO:0000256" key="3">
    <source>
        <dbReference type="ARBA" id="ARBA00012647"/>
    </source>
</evidence>
<dbReference type="AlphaFoldDB" id="A0A484BU96"/>
<dbReference type="InterPro" id="IPR017850">
    <property type="entry name" value="Alkaline_phosphatase_core_sf"/>
</dbReference>
<name>A0A484BU96_DRONA</name>
<dbReference type="OMA" id="GSADTEY"/>
<dbReference type="InterPro" id="IPR018299">
    <property type="entry name" value="Alkaline_phosphatase_AS"/>
</dbReference>
<evidence type="ECO:0000256" key="9">
    <source>
        <dbReference type="ARBA" id="ARBA00022842"/>
    </source>
</evidence>
<dbReference type="CDD" id="cd16012">
    <property type="entry name" value="ALP"/>
    <property type="match status" value="1"/>
</dbReference>
<evidence type="ECO:0000256" key="18">
    <source>
        <dbReference type="SAM" id="SignalP"/>
    </source>
</evidence>
<feature type="chain" id="PRO_5019801105" description="Alkaline phosphatase" evidence="18">
    <location>
        <begin position="21"/>
        <end position="530"/>
    </location>
</feature>
<evidence type="ECO:0000256" key="8">
    <source>
        <dbReference type="ARBA" id="ARBA00022833"/>
    </source>
</evidence>
<feature type="binding site" evidence="14">
    <location>
        <position position="201"/>
    </location>
    <ligand>
        <name>Mg(2+)</name>
        <dbReference type="ChEBI" id="CHEBI:18420"/>
    </ligand>
</feature>
<keyword evidence="6 14" id="KW-0479">Metal-binding</keyword>
<dbReference type="PANTHER" id="PTHR11596">
    <property type="entry name" value="ALKALINE PHOSPHATASE"/>
    <property type="match status" value="1"/>
</dbReference>
<gene>
    <name evidence="19" type="ORF">AWZ03_002126</name>
</gene>
<evidence type="ECO:0000256" key="5">
    <source>
        <dbReference type="ARBA" id="ARBA00022622"/>
    </source>
</evidence>
<dbReference type="PRINTS" id="PR00113">
    <property type="entry name" value="ALKPHPHTASE"/>
</dbReference>
<dbReference type="EMBL" id="LSRL02000009">
    <property type="protein sequence ID" value="TDG51331.1"/>
    <property type="molecule type" value="Genomic_DNA"/>
</dbReference>
<dbReference type="PROSITE" id="PS00123">
    <property type="entry name" value="ALKALINE_PHOSPHATASE"/>
    <property type="match status" value="1"/>
</dbReference>
<dbReference type="GO" id="GO:0098552">
    <property type="term" value="C:side of membrane"/>
    <property type="evidence" value="ECO:0007669"/>
    <property type="project" value="UniProtKB-KW"/>
</dbReference>
<evidence type="ECO:0000256" key="4">
    <source>
        <dbReference type="ARBA" id="ARBA00022475"/>
    </source>
</evidence>
<evidence type="ECO:0000256" key="13">
    <source>
        <dbReference type="PIRSR" id="PIRSR601952-1"/>
    </source>
</evidence>
<keyword evidence="7 16" id="KW-0378">Hydrolase</keyword>
<dbReference type="GO" id="GO:0004035">
    <property type="term" value="F:alkaline phosphatase activity"/>
    <property type="evidence" value="ECO:0007669"/>
    <property type="project" value="UniProtKB-EC"/>
</dbReference>
<keyword evidence="5" id="KW-0336">GPI-anchor</keyword>
<dbReference type="FunFam" id="3.40.720.10:FF:000008">
    <property type="entry name" value="Alkaline phosphatase"/>
    <property type="match status" value="1"/>
</dbReference>
<dbReference type="SMART" id="SM00098">
    <property type="entry name" value="alkPPc"/>
    <property type="match status" value="1"/>
</dbReference>
<keyword evidence="10" id="KW-0472">Membrane</keyword>
<dbReference type="Pfam" id="PF00245">
    <property type="entry name" value="Alk_phosphatase"/>
    <property type="match status" value="1"/>
</dbReference>
<accession>A0A484BU96</accession>
<keyword evidence="8 14" id="KW-0862">Zinc</keyword>
<keyword evidence="4" id="KW-1003">Cell membrane</keyword>
<keyword evidence="20" id="KW-1185">Reference proteome</keyword>
<dbReference type="Gene3D" id="3.40.720.10">
    <property type="entry name" value="Alkaline Phosphatase, subunit A"/>
    <property type="match status" value="1"/>
</dbReference>
<comment type="caution">
    <text evidence="19">The sequence shown here is derived from an EMBL/GenBank/DDBJ whole genome shotgun (WGS) entry which is preliminary data.</text>
</comment>
<evidence type="ECO:0000256" key="16">
    <source>
        <dbReference type="RuleBase" id="RU003947"/>
    </source>
</evidence>
<keyword evidence="12" id="KW-0449">Lipoprotein</keyword>
<sequence>MLLLYHVVIVIGLLSGCGWAAPECNRNAEYCKDRAMHPDMQEPKQQQQQQQQQRLAGEEKNAYWRDQGVQFIKQKLSEQPKEGRAKNIIMFLGDGMGVTTTSAARNLLGGEEQSLSFDHFPYTGLSKTYSVDLTVPDSACTATAYLCGVKGQEGTIGVNGAVPRADCKATMDQSKHVDSIAKWAIDAGKWTGLVTTTRVTHASPAGVYAHIAERDWECDTDVVADCGEDSEVPDIAYQLIHGEVGSKLKLVLGGGRKNFVDHRLEDWGIRSDGRHLINQYWMLNPEGNVYVTTAAELMELNVTKPERILGLFQNDHLLYHMQAVEQASEQPTLEQMTRKAIEYMSQSEQGYFLFIEGGRIDQAHHDNQARMALDETIEFSKAIAAARELTSEDDTLLVVTADHSHAFTYSGYGYRHTDIFGKAPANGNDGIPHMILSYANGPSAERFYNAETKERVDPTTLITGHHEEAFPAGVPLDSETHGGDDVLVYASGPWSHLFTGVYEQSTIPHMMAYSACLGDGLTVCSESQRT</sequence>
<comment type="catalytic activity">
    <reaction evidence="16">
        <text>a phosphate monoester + H2O = an alcohol + phosphate</text>
        <dbReference type="Rhea" id="RHEA:15017"/>
        <dbReference type="ChEBI" id="CHEBI:15377"/>
        <dbReference type="ChEBI" id="CHEBI:30879"/>
        <dbReference type="ChEBI" id="CHEBI:43474"/>
        <dbReference type="ChEBI" id="CHEBI:67140"/>
        <dbReference type="EC" id="3.1.3.1"/>
    </reaction>
</comment>
<feature type="binding site" evidence="14">
    <location>
        <position position="365"/>
    </location>
    <ligand>
        <name>Zn(2+)</name>
        <dbReference type="ChEBI" id="CHEBI:29105"/>
        <label>2</label>
    </ligand>
</feature>
<dbReference type="EC" id="3.1.3.1" evidence="3 16"/>
<feature type="active site" description="Phosphoserine intermediate" evidence="13">
    <location>
        <position position="138"/>
    </location>
</feature>
<evidence type="ECO:0000256" key="17">
    <source>
        <dbReference type="SAM" id="MobiDB-lite"/>
    </source>
</evidence>
<feature type="binding site" evidence="14">
    <location>
        <position position="203"/>
    </location>
    <ligand>
        <name>Mg(2+)</name>
        <dbReference type="ChEBI" id="CHEBI:18420"/>
    </ligand>
</feature>
<keyword evidence="9 14" id="KW-0460">Magnesium</keyword>
<evidence type="ECO:0000256" key="11">
    <source>
        <dbReference type="ARBA" id="ARBA00023180"/>
    </source>
</evidence>
<dbReference type="InterPro" id="IPR001952">
    <property type="entry name" value="Alkaline_phosphatase"/>
</dbReference>
<evidence type="ECO:0000313" key="19">
    <source>
        <dbReference type="EMBL" id="TDG51331.1"/>
    </source>
</evidence>
<evidence type="ECO:0000256" key="2">
    <source>
        <dbReference type="ARBA" id="ARBA00005984"/>
    </source>
</evidence>
<evidence type="ECO:0000256" key="6">
    <source>
        <dbReference type="ARBA" id="ARBA00022723"/>
    </source>
</evidence>
<feature type="binding site" evidence="14">
    <location>
        <position position="403"/>
    </location>
    <ligand>
        <name>Zn(2+)</name>
        <dbReference type="ChEBI" id="CHEBI:29105"/>
        <label>2</label>
    </ligand>
</feature>
<dbReference type="KEGG" id="dnv:108651593"/>
<evidence type="ECO:0000256" key="12">
    <source>
        <dbReference type="ARBA" id="ARBA00023288"/>
    </source>
</evidence>
<evidence type="ECO:0000256" key="15">
    <source>
        <dbReference type="RuleBase" id="RU003946"/>
    </source>
</evidence>
<feature type="binding site" evidence="14">
    <location>
        <position position="361"/>
    </location>
    <ligand>
        <name>Zn(2+)</name>
        <dbReference type="ChEBI" id="CHEBI:29105"/>
        <label>2</label>
    </ligand>
</feature>
<feature type="binding site" evidence="14">
    <location>
        <position position="402"/>
    </location>
    <ligand>
        <name>Zn(2+)</name>
        <dbReference type="ChEBI" id="CHEBI:29105"/>
        <label>2</label>
    </ligand>
</feature>
<evidence type="ECO:0000256" key="7">
    <source>
        <dbReference type="ARBA" id="ARBA00022801"/>
    </source>
</evidence>
<dbReference type="GO" id="GO:0046872">
    <property type="term" value="F:metal ion binding"/>
    <property type="evidence" value="ECO:0007669"/>
    <property type="project" value="UniProtKB-KW"/>
</dbReference>